<evidence type="ECO:0000313" key="3">
    <source>
        <dbReference type="Proteomes" id="UP000220922"/>
    </source>
</evidence>
<evidence type="ECO:0000256" key="1">
    <source>
        <dbReference type="SAM" id="MobiDB-lite"/>
    </source>
</evidence>
<sequence>MRQRHRWWAGLLVFLAVLMLFGTMPAAPAEAQSRIYFPQTGHYLGGAFRSFWERNGGVEIFGYPLSEEFIQNKDGRVAQFFERARFELDVVNNTAVVSLGLVGREYLTATGQGFPRLAPVNQPGVRYFPETGHTLRGAFRSFWERRGGLPIFGFPISEELVQELDGRGNYVVQYFERGRFELVGSNVRLSTLGTFLVPCQLRQPLPPHAPPTGPIPEGDPSTCPPPVNLNSRVFPDPTSPGTVQGFEAHGYQPGEDIALWLNLPNGTTRALPYLARANSDGSILIGFLTETRDPVGNWSIVGQGLRSNQVRVATFVLQR</sequence>
<reference evidence="2 3" key="1">
    <citation type="submission" date="2016-05" db="EMBL/GenBank/DDBJ databases">
        <authorList>
            <person name="Lavstsen T."/>
            <person name="Jespersen J.S."/>
        </authorList>
    </citation>
    <scope>NUCLEOTIDE SEQUENCE [LARGE SCALE GENOMIC DNA]</scope>
    <source>
        <strain evidence="2 3">B7-9</strain>
    </source>
</reference>
<dbReference type="Proteomes" id="UP000220922">
    <property type="component" value="Unassembled WGS sequence"/>
</dbReference>
<protein>
    <submittedName>
        <fullName evidence="2">Uncharacterized protein</fullName>
    </submittedName>
</protein>
<dbReference type="AlphaFoldDB" id="A0A2H3KR31"/>
<feature type="region of interest" description="Disordered" evidence="1">
    <location>
        <begin position="206"/>
        <end position="225"/>
    </location>
</feature>
<dbReference type="OrthoDB" id="143557at2"/>
<evidence type="ECO:0000313" key="2">
    <source>
        <dbReference type="EMBL" id="PDV97651.1"/>
    </source>
</evidence>
<organism evidence="2 3">
    <name type="scientific">Candidatus Chloroploca asiatica</name>
    <dbReference type="NCBI Taxonomy" id="1506545"/>
    <lineage>
        <taxon>Bacteria</taxon>
        <taxon>Bacillati</taxon>
        <taxon>Chloroflexota</taxon>
        <taxon>Chloroflexia</taxon>
        <taxon>Chloroflexales</taxon>
        <taxon>Chloroflexineae</taxon>
        <taxon>Oscillochloridaceae</taxon>
        <taxon>Candidatus Chloroploca</taxon>
    </lineage>
</organism>
<dbReference type="RefSeq" id="WP_141508990.1">
    <property type="nucleotide sequence ID" value="NZ_LYXE01000127.1"/>
</dbReference>
<proteinExistence type="predicted"/>
<accession>A0A2H3KR31</accession>
<comment type="caution">
    <text evidence="2">The sequence shown here is derived from an EMBL/GenBank/DDBJ whole genome shotgun (WGS) entry which is preliminary data.</text>
</comment>
<keyword evidence="3" id="KW-1185">Reference proteome</keyword>
<name>A0A2H3KR31_9CHLR</name>
<dbReference type="EMBL" id="LYXE01000127">
    <property type="protein sequence ID" value="PDV97651.1"/>
    <property type="molecule type" value="Genomic_DNA"/>
</dbReference>
<gene>
    <name evidence="2" type="ORF">A9Q02_04140</name>
</gene>